<dbReference type="AlphaFoldDB" id="C5A2L4"/>
<dbReference type="PATRIC" id="fig|593117.10.peg.15"/>
<name>C5A2L4_THEGJ</name>
<keyword evidence="1" id="KW-1133">Transmembrane helix</keyword>
<dbReference type="Pfam" id="PF09985">
    <property type="entry name" value="Glucodextran_C"/>
    <property type="match status" value="1"/>
</dbReference>
<dbReference type="PaxDb" id="593117-TGAM_0014"/>
<dbReference type="EMBL" id="CP001398">
    <property type="protein sequence ID" value="ACS32516.1"/>
    <property type="molecule type" value="Genomic_DNA"/>
</dbReference>
<sequence length="323" mass="36080">MSVQILWRISPGGIQMKKAGLFLAMLLMLSVAGFVSAHQITVDGSPTDWQADTSTQNVNTWHLYSNAGEWVWKDATGDVRTDIQDCNPCDPGDTDITEIRITSDQDYVYILVKFRDINKVGGYLEDETEPFGNSKRGLGLIITIDTDQQSNSGQTWLPKYSNTQVNSNAAWERAVFITTANDGWNYNKAHIYADYNEFDIYDPSWNDVGSHNSEAVIDADNDVIEMKLYKGDLGIQDLSSSTIRITVSTIVHDWSTGNAVIVGDQSNSNVVDVMTTESSTWDEVSDGYIDYYTDIDIFQVPFFSNLAVVLAFVLGVVLLFRRL</sequence>
<keyword evidence="1" id="KW-0472">Membrane</keyword>
<dbReference type="KEGG" id="tga:TGAM_0014"/>
<reference evidence="3 4" key="1">
    <citation type="journal article" date="2007" name="Genome Biol.">
        <title>Genome analysis and genome-wide proteomics of Thermococcus gammatolerans, the most radioresistant organism known amongst the Archaea.</title>
        <authorList>
            <person name="Zivanovic Y."/>
            <person name="Armengaud J."/>
            <person name="Lagorce A."/>
            <person name="Leplat C."/>
            <person name="Guerin P."/>
            <person name="Dutertre M."/>
            <person name="Anthouard V."/>
            <person name="Forterre P."/>
            <person name="Wincker P."/>
            <person name="Confalonieri F."/>
        </authorList>
    </citation>
    <scope>NUCLEOTIDE SEQUENCE [LARGE SCALE GENOMIC DNA]</scope>
    <source>
        <strain evidence="4">DSM 15229 / JCM 11827 / EJ3</strain>
    </source>
</reference>
<keyword evidence="1" id="KW-0812">Transmembrane</keyword>
<dbReference type="STRING" id="593117.TGAM_0014"/>
<evidence type="ECO:0000313" key="4">
    <source>
        <dbReference type="Proteomes" id="UP000001488"/>
    </source>
</evidence>
<dbReference type="Gene3D" id="2.60.40.1190">
    <property type="match status" value="1"/>
</dbReference>
<dbReference type="HOGENOM" id="CLU_926295_0_0_2"/>
<keyword evidence="4" id="KW-1185">Reference proteome</keyword>
<evidence type="ECO:0000313" key="3">
    <source>
        <dbReference type="EMBL" id="ACS32516.1"/>
    </source>
</evidence>
<dbReference type="Proteomes" id="UP000001488">
    <property type="component" value="Chromosome"/>
</dbReference>
<feature type="transmembrane region" description="Helical" evidence="1">
    <location>
        <begin position="302"/>
        <end position="320"/>
    </location>
</feature>
<dbReference type="InterPro" id="IPR019248">
    <property type="entry name" value="Glucodextran_C"/>
</dbReference>
<proteinExistence type="predicted"/>
<evidence type="ECO:0000256" key="1">
    <source>
        <dbReference type="SAM" id="Phobius"/>
    </source>
</evidence>
<evidence type="ECO:0000259" key="2">
    <source>
        <dbReference type="Pfam" id="PF09985"/>
    </source>
</evidence>
<accession>C5A2L4</accession>
<protein>
    <recommendedName>
        <fullName evidence="2">Glucodextranase-like C-terminal domain-containing protein</fullName>
    </recommendedName>
</protein>
<dbReference type="eggNOG" id="arCOG03771">
    <property type="taxonomic scope" value="Archaea"/>
</dbReference>
<gene>
    <name evidence="3" type="ordered locus">TGAM_0014</name>
</gene>
<organism evidence="3 4">
    <name type="scientific">Thermococcus gammatolerans (strain DSM 15229 / JCM 11827 / EJ3)</name>
    <dbReference type="NCBI Taxonomy" id="593117"/>
    <lineage>
        <taxon>Archaea</taxon>
        <taxon>Methanobacteriati</taxon>
        <taxon>Methanobacteriota</taxon>
        <taxon>Thermococci</taxon>
        <taxon>Thermococcales</taxon>
        <taxon>Thermococcaceae</taxon>
        <taxon>Thermococcus</taxon>
    </lineage>
</organism>
<feature type="domain" description="Glucodextranase-like C-terminal" evidence="2">
    <location>
        <begin position="90"/>
        <end position="284"/>
    </location>
</feature>